<dbReference type="InterPro" id="IPR013630">
    <property type="entry name" value="Methyltransf_Zn-bd_dom_put"/>
</dbReference>
<accession>A0ABC9YMH3</accession>
<dbReference type="RefSeq" id="WP_434784335.1">
    <property type="nucleotide sequence ID" value="NZ_BAWD02000005.1"/>
</dbReference>
<sequence length="88" mass="9952">MQCRLCDSKSLISVLDLGATPPCEKFLSAAELDLPEPTYPLHLRLCENCLLLQIPALITPEETFTEYAYFSSFSDSWVRHAKLFVDQA</sequence>
<dbReference type="InterPro" id="IPR038576">
    <property type="entry name" value="Methyltransf_Zn-bd_dom_put_sf"/>
</dbReference>
<dbReference type="Proteomes" id="UP000037179">
    <property type="component" value="Unassembled WGS sequence"/>
</dbReference>
<dbReference type="Gene3D" id="6.20.50.110">
    <property type="entry name" value="Methyltransferase, zinc-binding domain"/>
    <property type="match status" value="1"/>
</dbReference>
<gene>
    <name evidence="2" type="ORF">NSK11_contig00007-0001</name>
</gene>
<evidence type="ECO:0000259" key="1">
    <source>
        <dbReference type="Pfam" id="PF08421"/>
    </source>
</evidence>
<name>A0ABC9YMH3_9NOCA</name>
<dbReference type="GO" id="GO:0032259">
    <property type="term" value="P:methylation"/>
    <property type="evidence" value="ECO:0007669"/>
    <property type="project" value="UniProtKB-KW"/>
</dbReference>
<keyword evidence="3" id="KW-1185">Reference proteome</keyword>
<evidence type="ECO:0000313" key="2">
    <source>
        <dbReference type="EMBL" id="GAP26517.1"/>
    </source>
</evidence>
<reference evidence="2 3" key="2">
    <citation type="journal article" date="2016" name="Genome Announc.">
        <title>Draft Genome Sequence of Erythromycin- and Oxytetracycline-Sensitive Nocardia seriolae Strain U-1 (NBRC 110359).</title>
        <authorList>
            <person name="Imajoh M."/>
            <person name="Sukeda M."/>
            <person name="Shimizu M."/>
            <person name="Yamane J."/>
            <person name="Ohnishi K."/>
            <person name="Oshima S."/>
        </authorList>
    </citation>
    <scope>NUCLEOTIDE SEQUENCE [LARGE SCALE GENOMIC DNA]</scope>
    <source>
        <strain evidence="2 3">U-1</strain>
    </source>
</reference>
<dbReference type="EMBL" id="BBYQ01000007">
    <property type="protein sequence ID" value="GAP26517.1"/>
    <property type="molecule type" value="Genomic_DNA"/>
</dbReference>
<evidence type="ECO:0000313" key="3">
    <source>
        <dbReference type="Proteomes" id="UP000037179"/>
    </source>
</evidence>
<keyword evidence="2" id="KW-0808">Transferase</keyword>
<organism evidence="2 3">
    <name type="scientific">Nocardia seriolae</name>
    <dbReference type="NCBI Taxonomy" id="37332"/>
    <lineage>
        <taxon>Bacteria</taxon>
        <taxon>Bacillati</taxon>
        <taxon>Actinomycetota</taxon>
        <taxon>Actinomycetes</taxon>
        <taxon>Mycobacteriales</taxon>
        <taxon>Nocardiaceae</taxon>
        <taxon>Nocardia</taxon>
    </lineage>
</organism>
<dbReference type="Pfam" id="PF08421">
    <property type="entry name" value="Methyltransf_13"/>
    <property type="match status" value="1"/>
</dbReference>
<protein>
    <submittedName>
        <fullName evidence="2">SAM-dependent methyltransferase</fullName>
    </submittedName>
</protein>
<comment type="caution">
    <text evidence="2">The sequence shown here is derived from an EMBL/GenBank/DDBJ whole genome shotgun (WGS) entry which is preliminary data.</text>
</comment>
<dbReference type="AlphaFoldDB" id="A0ABC9YMH3"/>
<feature type="domain" description="Methyltransferase putative zinc binding" evidence="1">
    <location>
        <begin position="3"/>
        <end position="64"/>
    </location>
</feature>
<dbReference type="GO" id="GO:0008168">
    <property type="term" value="F:methyltransferase activity"/>
    <property type="evidence" value="ECO:0007669"/>
    <property type="project" value="UniProtKB-KW"/>
</dbReference>
<keyword evidence="2" id="KW-0489">Methyltransferase</keyword>
<feature type="non-terminal residue" evidence="2">
    <location>
        <position position="88"/>
    </location>
</feature>
<proteinExistence type="predicted"/>
<reference evidence="3" key="1">
    <citation type="submission" date="2015-07" db="EMBL/GenBank/DDBJ databases">
        <title>Nocardia seriolae U-1 whole genome shotgun sequence.</title>
        <authorList>
            <person name="Imajoh M."/>
            <person name="Fukumoto Y."/>
            <person name="Sukeda M."/>
            <person name="Yamane J."/>
            <person name="Yamasaki K."/>
            <person name="Shimizu M."/>
            <person name="Ohnishi K."/>
            <person name="Oshima S."/>
        </authorList>
    </citation>
    <scope>NUCLEOTIDE SEQUENCE [LARGE SCALE GENOMIC DNA]</scope>
    <source>
        <strain evidence="3">U-1</strain>
    </source>
</reference>